<accession>T1I7R0</accession>
<feature type="region of interest" description="Disordered" evidence="2">
    <location>
        <begin position="91"/>
        <end position="130"/>
    </location>
</feature>
<dbReference type="InParanoid" id="T1I7R0"/>
<dbReference type="EMBL" id="ACPB03023874">
    <property type="status" value="NOT_ANNOTATED_CDS"/>
    <property type="molecule type" value="Genomic_DNA"/>
</dbReference>
<evidence type="ECO:0000256" key="2">
    <source>
        <dbReference type="SAM" id="MobiDB-lite"/>
    </source>
</evidence>
<dbReference type="AlphaFoldDB" id="T1I7R0"/>
<evidence type="ECO:0000256" key="1">
    <source>
        <dbReference type="SAM" id="Coils"/>
    </source>
</evidence>
<reference evidence="3" key="1">
    <citation type="submission" date="2015-05" db="UniProtKB">
        <authorList>
            <consortium name="EnsemblMetazoa"/>
        </authorList>
    </citation>
    <scope>IDENTIFICATION</scope>
</reference>
<evidence type="ECO:0000313" key="3">
    <source>
        <dbReference type="EnsemblMetazoa" id="RPRC012332-PA"/>
    </source>
</evidence>
<keyword evidence="4" id="KW-1185">Reference proteome</keyword>
<name>T1I7R0_RHOPR</name>
<feature type="coiled-coil region" evidence="1">
    <location>
        <begin position="54"/>
        <end position="81"/>
    </location>
</feature>
<feature type="compositionally biased region" description="Polar residues" evidence="2">
    <location>
        <begin position="19"/>
        <end position="29"/>
    </location>
</feature>
<keyword evidence="1" id="KW-0175">Coiled coil</keyword>
<proteinExistence type="predicted"/>
<protein>
    <submittedName>
        <fullName evidence="3">Uncharacterized protein</fullName>
    </submittedName>
</protein>
<feature type="region of interest" description="Disordered" evidence="2">
    <location>
        <begin position="15"/>
        <end position="42"/>
    </location>
</feature>
<evidence type="ECO:0000313" key="4">
    <source>
        <dbReference type="Proteomes" id="UP000015103"/>
    </source>
</evidence>
<dbReference type="HOGENOM" id="CLU_1940706_0_0_1"/>
<dbReference type="Proteomes" id="UP000015103">
    <property type="component" value="Unassembled WGS sequence"/>
</dbReference>
<feature type="compositionally biased region" description="Basic and acidic residues" evidence="2">
    <location>
        <begin position="113"/>
        <end position="130"/>
    </location>
</feature>
<dbReference type="EnsemblMetazoa" id="RPRC012332-RA">
    <property type="protein sequence ID" value="RPRC012332-PA"/>
    <property type="gene ID" value="RPRC012332"/>
</dbReference>
<dbReference type="VEuPathDB" id="VectorBase:RPRC012332"/>
<organism evidence="3 4">
    <name type="scientific">Rhodnius prolixus</name>
    <name type="common">Triatomid bug</name>
    <dbReference type="NCBI Taxonomy" id="13249"/>
    <lineage>
        <taxon>Eukaryota</taxon>
        <taxon>Metazoa</taxon>
        <taxon>Ecdysozoa</taxon>
        <taxon>Arthropoda</taxon>
        <taxon>Hexapoda</taxon>
        <taxon>Insecta</taxon>
        <taxon>Pterygota</taxon>
        <taxon>Neoptera</taxon>
        <taxon>Paraneoptera</taxon>
        <taxon>Hemiptera</taxon>
        <taxon>Heteroptera</taxon>
        <taxon>Panheteroptera</taxon>
        <taxon>Cimicomorpha</taxon>
        <taxon>Reduviidae</taxon>
        <taxon>Triatominae</taxon>
        <taxon>Rhodnius</taxon>
    </lineage>
</organism>
<sequence length="130" mass="14408">MTAAALPLVSADLPLDGTTAPSGQCSNTAIPKPSNPPGKTMKSDDILKYLIFLKKEQIIRIAKEKQELERIEDAINQVEAGHFDIESWVKKNEESVHSKEMDSTTDGIEEVETEKVESDAEIPKEQKSQK</sequence>
<feature type="compositionally biased region" description="Basic and acidic residues" evidence="2">
    <location>
        <begin position="91"/>
        <end position="102"/>
    </location>
</feature>